<name>A0A1Y1XUC1_9FUNG</name>
<dbReference type="InterPro" id="IPR000722">
    <property type="entry name" value="RNA_pol_asu"/>
</dbReference>
<dbReference type="InterPro" id="IPR047107">
    <property type="entry name" value="DNA-dir_RNA_pol1_lsu_C"/>
</dbReference>
<comment type="subunit">
    <text evidence="3">Component of the RNA polymerase I (Pol I) complex consisting of at least 13 subunits.</text>
</comment>
<keyword evidence="6 14" id="KW-0548">Nucleotidyltransferase</keyword>
<dbReference type="InterPro" id="IPR007080">
    <property type="entry name" value="RNA_pol_Rpb1_1"/>
</dbReference>
<dbReference type="InterPro" id="IPR007081">
    <property type="entry name" value="RNA_pol_Rpb1_5"/>
</dbReference>
<dbReference type="Pfam" id="PF00623">
    <property type="entry name" value="RNA_pol_Rpb1_2"/>
    <property type="match status" value="1"/>
</dbReference>
<comment type="caution">
    <text evidence="17">The sequence shown here is derived from an EMBL/GenBank/DDBJ whole genome shotgun (WGS) entry which is preliminary data.</text>
</comment>
<dbReference type="CDD" id="cd02735">
    <property type="entry name" value="RNAP_I_Rpa1_C"/>
    <property type="match status" value="1"/>
</dbReference>
<keyword evidence="11" id="KW-0539">Nucleus</keyword>
<keyword evidence="10 14" id="KW-0804">Transcription</keyword>
<keyword evidence="4 14" id="KW-0240">DNA-directed RNA polymerase</keyword>
<evidence type="ECO:0000256" key="6">
    <source>
        <dbReference type="ARBA" id="ARBA00022695"/>
    </source>
</evidence>
<dbReference type="EC" id="2.7.7.6" evidence="14"/>
<evidence type="ECO:0000256" key="1">
    <source>
        <dbReference type="ARBA" id="ARBA00004123"/>
    </source>
</evidence>
<dbReference type="InterPro" id="IPR007066">
    <property type="entry name" value="RNA_pol_Rpb1_3"/>
</dbReference>
<feature type="compositionally biased region" description="Basic and acidic residues" evidence="15">
    <location>
        <begin position="1402"/>
        <end position="1415"/>
    </location>
</feature>
<dbReference type="GO" id="GO:0003677">
    <property type="term" value="F:DNA binding"/>
    <property type="evidence" value="ECO:0007669"/>
    <property type="project" value="InterPro"/>
</dbReference>
<dbReference type="InterPro" id="IPR045867">
    <property type="entry name" value="DNA-dir_RpoC_beta_prime"/>
</dbReference>
<organism evidence="17 18">
    <name type="scientific">Basidiobolus meristosporus CBS 931.73</name>
    <dbReference type="NCBI Taxonomy" id="1314790"/>
    <lineage>
        <taxon>Eukaryota</taxon>
        <taxon>Fungi</taxon>
        <taxon>Fungi incertae sedis</taxon>
        <taxon>Zoopagomycota</taxon>
        <taxon>Entomophthoromycotina</taxon>
        <taxon>Basidiobolomycetes</taxon>
        <taxon>Basidiobolales</taxon>
        <taxon>Basidiobolaceae</taxon>
        <taxon>Basidiobolus</taxon>
    </lineage>
</organism>
<evidence type="ECO:0000256" key="10">
    <source>
        <dbReference type="ARBA" id="ARBA00023163"/>
    </source>
</evidence>
<evidence type="ECO:0000256" key="2">
    <source>
        <dbReference type="ARBA" id="ARBA00006460"/>
    </source>
</evidence>
<dbReference type="InterPro" id="IPR044893">
    <property type="entry name" value="RNA_pol_Rpb1_clamp_domain"/>
</dbReference>
<dbReference type="Gene3D" id="1.10.274.100">
    <property type="entry name" value="RNA polymerase Rpb1, domain 3"/>
    <property type="match status" value="1"/>
</dbReference>
<evidence type="ECO:0000259" key="16">
    <source>
        <dbReference type="SMART" id="SM00663"/>
    </source>
</evidence>
<dbReference type="GO" id="GO:0006351">
    <property type="term" value="P:DNA-templated transcription"/>
    <property type="evidence" value="ECO:0007669"/>
    <property type="project" value="InterPro"/>
</dbReference>
<dbReference type="Gene3D" id="3.30.1490.180">
    <property type="entry name" value="RNA polymerase ii"/>
    <property type="match status" value="1"/>
</dbReference>
<evidence type="ECO:0000256" key="7">
    <source>
        <dbReference type="ARBA" id="ARBA00022723"/>
    </source>
</evidence>
<dbReference type="CDD" id="cd01435">
    <property type="entry name" value="RNAP_I_RPA1_N"/>
    <property type="match status" value="1"/>
</dbReference>
<evidence type="ECO:0000313" key="17">
    <source>
        <dbReference type="EMBL" id="ORX89086.1"/>
    </source>
</evidence>
<feature type="compositionally biased region" description="Acidic residues" evidence="15">
    <location>
        <begin position="1435"/>
        <end position="1448"/>
    </location>
</feature>
<dbReference type="InterPro" id="IPR042102">
    <property type="entry name" value="RNA_pol_Rpb1_3_sf"/>
</dbReference>
<dbReference type="PANTHER" id="PTHR19376:SF11">
    <property type="entry name" value="DNA-DIRECTED RNA POLYMERASE I SUBUNIT RPA1"/>
    <property type="match status" value="1"/>
</dbReference>
<feature type="region of interest" description="Disordered" evidence="15">
    <location>
        <begin position="1349"/>
        <end position="1463"/>
    </location>
</feature>
<keyword evidence="9" id="KW-0460">Magnesium</keyword>
<dbReference type="FunFam" id="1.10.274.100:FF:000006">
    <property type="entry name" value="DNA-directed RNA polymerase subunit"/>
    <property type="match status" value="1"/>
</dbReference>
<evidence type="ECO:0000256" key="8">
    <source>
        <dbReference type="ARBA" id="ARBA00022833"/>
    </source>
</evidence>
<dbReference type="InterPro" id="IPR007083">
    <property type="entry name" value="RNA_pol_Rpb1_4"/>
</dbReference>
<evidence type="ECO:0000313" key="18">
    <source>
        <dbReference type="Proteomes" id="UP000193498"/>
    </source>
</evidence>
<feature type="domain" description="RNA polymerase N-terminal" evidence="16">
    <location>
        <begin position="346"/>
        <end position="689"/>
    </location>
</feature>
<comment type="function">
    <text evidence="13">DNA-dependent RNA polymerase catalyzes the transcription of DNA into RNA using the four ribonucleoside triphosphates as substrates. Largest and catalytic core component of RNA polymerase I which synthesizes ribosomal RNA precursors. Forms the polymerase active center together with the second largest subunit. A single stranded DNA template strand of the promoter is positioned within the central active site cleft of Pol I. A bridging helix emanates from RPA1 and crosses the cleft near the catalytic site and is thought to promote translocation of Pol I by acting as a ratchet that moves the RNA-DNA hybrid through the active site by switching from straight to bent conformations at each step of nucleotide addition.</text>
</comment>
<reference evidence="17 18" key="1">
    <citation type="submission" date="2016-07" db="EMBL/GenBank/DDBJ databases">
        <title>Pervasive Adenine N6-methylation of Active Genes in Fungi.</title>
        <authorList>
            <consortium name="DOE Joint Genome Institute"/>
            <person name="Mondo S.J."/>
            <person name="Dannebaum R.O."/>
            <person name="Kuo R.C."/>
            <person name="Labutti K."/>
            <person name="Haridas S."/>
            <person name="Kuo A."/>
            <person name="Salamov A."/>
            <person name="Ahrendt S.R."/>
            <person name="Lipzen A."/>
            <person name="Sullivan W."/>
            <person name="Andreopoulos W.B."/>
            <person name="Clum A."/>
            <person name="Lindquist E."/>
            <person name="Daum C."/>
            <person name="Ramamoorthy G.K."/>
            <person name="Gryganskyi A."/>
            <person name="Culley D."/>
            <person name="Magnuson J.K."/>
            <person name="James T.Y."/>
            <person name="O'Malley M.A."/>
            <person name="Stajich J.E."/>
            <person name="Spatafora J.W."/>
            <person name="Visel A."/>
            <person name="Grigoriev I.V."/>
        </authorList>
    </citation>
    <scope>NUCLEOTIDE SEQUENCE [LARGE SCALE GENOMIC DNA]</scope>
    <source>
        <strain evidence="17 18">CBS 931.73</strain>
    </source>
</reference>
<dbReference type="Gene3D" id="2.40.40.20">
    <property type="match status" value="1"/>
</dbReference>
<comment type="subcellular location">
    <subcellularLocation>
        <location evidence="1">Nucleus</location>
    </subcellularLocation>
</comment>
<dbReference type="Gene3D" id="1.10.357.120">
    <property type="match status" value="1"/>
</dbReference>
<dbReference type="InParanoid" id="A0A1Y1XUC1"/>
<dbReference type="GO" id="GO:0005736">
    <property type="term" value="C:RNA polymerase I complex"/>
    <property type="evidence" value="ECO:0007669"/>
    <property type="project" value="TreeGrafter"/>
</dbReference>
<dbReference type="Pfam" id="PF05000">
    <property type="entry name" value="RNA_pol_Rpb1_4"/>
    <property type="match status" value="1"/>
</dbReference>
<dbReference type="STRING" id="1314790.A0A1Y1XUC1"/>
<dbReference type="Gene3D" id="1.10.150.390">
    <property type="match status" value="1"/>
</dbReference>
<comment type="catalytic activity">
    <reaction evidence="12 14">
        <text>RNA(n) + a ribonucleoside 5'-triphosphate = RNA(n+1) + diphosphate</text>
        <dbReference type="Rhea" id="RHEA:21248"/>
        <dbReference type="Rhea" id="RHEA-COMP:14527"/>
        <dbReference type="Rhea" id="RHEA-COMP:17342"/>
        <dbReference type="ChEBI" id="CHEBI:33019"/>
        <dbReference type="ChEBI" id="CHEBI:61557"/>
        <dbReference type="ChEBI" id="CHEBI:140395"/>
        <dbReference type="EC" id="2.7.7.6"/>
    </reaction>
</comment>
<dbReference type="FunFam" id="1.10.150.390:FF:000005">
    <property type="entry name" value="DNA-directed RNA polymerase subunit"/>
    <property type="match status" value="1"/>
</dbReference>
<dbReference type="FunFam" id="4.10.860.120:FF:000006">
    <property type="entry name" value="DNA-directed RNA polymerase subunit"/>
    <property type="match status" value="1"/>
</dbReference>
<dbReference type="Gene3D" id="3.30.70.2850">
    <property type="match status" value="1"/>
</dbReference>
<accession>A0A1Y1XUC1</accession>
<dbReference type="FunFam" id="3.30.1490.180:FF:000003">
    <property type="entry name" value="DNA-directed RNA polymerase subunit"/>
    <property type="match status" value="1"/>
</dbReference>
<proteinExistence type="inferred from homology"/>
<evidence type="ECO:0000256" key="3">
    <source>
        <dbReference type="ARBA" id="ARBA00011251"/>
    </source>
</evidence>
<dbReference type="Pfam" id="PF04983">
    <property type="entry name" value="RNA_pol_Rpb1_3"/>
    <property type="match status" value="1"/>
</dbReference>
<dbReference type="EMBL" id="MCFE01000478">
    <property type="protein sequence ID" value="ORX89086.1"/>
    <property type="molecule type" value="Genomic_DNA"/>
</dbReference>
<evidence type="ECO:0000256" key="14">
    <source>
        <dbReference type="RuleBase" id="RU004279"/>
    </source>
</evidence>
<dbReference type="InterPro" id="IPR038120">
    <property type="entry name" value="Rpb1_funnel_sf"/>
</dbReference>
<evidence type="ECO:0000256" key="13">
    <source>
        <dbReference type="ARBA" id="ARBA00053996"/>
    </source>
</evidence>
<dbReference type="SUPFAM" id="SSF64484">
    <property type="entry name" value="beta and beta-prime subunits of DNA dependent RNA-polymerase"/>
    <property type="match status" value="1"/>
</dbReference>
<dbReference type="GO" id="GO:0046872">
    <property type="term" value="F:metal ion binding"/>
    <property type="evidence" value="ECO:0007669"/>
    <property type="project" value="UniProtKB-KW"/>
</dbReference>
<dbReference type="Pfam" id="PF04997">
    <property type="entry name" value="RNA_pol_Rpb1_1"/>
    <property type="match status" value="1"/>
</dbReference>
<dbReference type="Proteomes" id="UP000193498">
    <property type="component" value="Unassembled WGS sequence"/>
</dbReference>
<comment type="similarity">
    <text evidence="2 14">Belongs to the RNA polymerase beta' chain family.</text>
</comment>
<evidence type="ECO:0000256" key="5">
    <source>
        <dbReference type="ARBA" id="ARBA00022679"/>
    </source>
</evidence>
<dbReference type="InterPro" id="IPR006592">
    <property type="entry name" value="RNA_pol_N"/>
</dbReference>
<dbReference type="InterPro" id="IPR015699">
    <property type="entry name" value="DNA-dir_RNA_pol1_lsu_N"/>
</dbReference>
<evidence type="ECO:0000256" key="15">
    <source>
        <dbReference type="SAM" id="MobiDB-lite"/>
    </source>
</evidence>
<dbReference type="Gene3D" id="4.10.860.120">
    <property type="entry name" value="RNA polymerase II, clamp domain"/>
    <property type="match status" value="1"/>
</dbReference>
<keyword evidence="18" id="KW-1185">Reference proteome</keyword>
<keyword evidence="5 14" id="KW-0808">Transferase</keyword>
<dbReference type="GO" id="GO:0003899">
    <property type="term" value="F:DNA-directed RNA polymerase activity"/>
    <property type="evidence" value="ECO:0007669"/>
    <property type="project" value="UniProtKB-EC"/>
</dbReference>
<dbReference type="FunCoup" id="A0A1Y1XUC1">
    <property type="interactions" value="709"/>
</dbReference>
<dbReference type="OrthoDB" id="270392at2759"/>
<feature type="compositionally biased region" description="Acidic residues" evidence="15">
    <location>
        <begin position="1386"/>
        <end position="1401"/>
    </location>
</feature>
<dbReference type="SMART" id="SM00663">
    <property type="entry name" value="RPOLA_N"/>
    <property type="match status" value="1"/>
</dbReference>
<evidence type="ECO:0000256" key="11">
    <source>
        <dbReference type="ARBA" id="ARBA00023242"/>
    </source>
</evidence>
<keyword evidence="7" id="KW-0479">Metal-binding</keyword>
<keyword evidence="8" id="KW-0862">Zinc</keyword>
<evidence type="ECO:0000256" key="12">
    <source>
        <dbReference type="ARBA" id="ARBA00048552"/>
    </source>
</evidence>
<dbReference type="Gene3D" id="1.10.132.30">
    <property type="match status" value="1"/>
</dbReference>
<protein>
    <recommendedName>
        <fullName evidence="14">DNA-directed RNA polymerase subunit</fullName>
        <ecNumber evidence="14">2.7.7.6</ecNumber>
    </recommendedName>
</protein>
<sequence>MNISNPVNAEINAVSFSFYDPEEVKKISVKHIVNPQLLDNLNHPTKGGLYDPALGPFTKNHVCATCSLDYFSCPGHFGHIELPCPVTNPLVFKYMFGLMRAKCFYCHRFRTSRAENARFIAKLQLLQSGLVLEALEVDNMVPNFKSKKAAGEEEEESIEELKVETEDEYVERIEMFVKKSLENASESASKDYKITLINEERRKVQAEFIKRACGKRRCDNCSGYAPVLRNDGYTKVFKQPLPKKYQAVMDAKGMVESDVLQKKAKQQKRHYADTEMMDVDEEEEEATEDMEMEVAAEKKTAHTFMTPLHLRNHIGLLFENEAVITNLLYGKYNPISGTYATKASPNMFFIEVLPVPPTRFRPASVFEDEIMENPQNVYLGQVLGTCNRLRDINVTANGGSDKIDGASLASSDTRLFSNLINTWIQLQQDVNNLIDSSKNPNLGKNGAAPPPGIRQTLEKKEGLFRKHMMGKRVNYSARSVISPDPNIETSEIGIPPVFASKLTYPEPVTHYNVKEMRRAVINGPDQWPGASHVQHEDGTLTSLGNLSLESRIALANQLLTPQETSTNASAGGAFTPRVTGVNKKVLRHLKNGDLLLLNRQPTLHKPSIMAHRARVLPGEKTIRMHYANCNTYNADFDGDEMNIHFPQNEIARAEALLIANTDSQYLVPTNGSPLRGLIQDHVVTGVWMTAKDTFFTREEYQQVIYGALRPEEDESGNGKIDTVPPAIWKPQPLWTGKQIISTILKNLTKGLPQANVKSKAKVPAKYWGPGSEEQNVIVMDGELLCGVLDKSQFGASAFGLVHSVYELYGPSYAGKLLSIFGRLFTKYVQMRGFTCRMDDLRLTSEGDQWRRDLLEKGKFFGRDASRDYVGLKNLEEMSQQQIESEYKHRMEEVLRSNEKMAGLDAAMKSKMNGLTSSIINKCLPAGLLRLFPDNNMQMMTISGAKGSNVNVSQISCLLGQQELEGRRVPTMVSGKTLPSFLPFDSSARAGGFIAGRFLTGIRPQEYFFHCMAGREGLIDTAVKTANSGYLQRCLIKHLEGLRVHYDHTVRDSDGSILQFQYGEDALDVIKQKHLNEFSFIASNYAAFIKKQQPQKALAVLELEEAGSYSKKALKKPSKYDPVLSKFNPSRNLGAVSEKFQTSLDKYLEQNPEKLIVTKENASNPNVRFPDLNKKKFKALMHLKYLQSLADPGEAVGLLAAQGVGEPSTQMTLNTFHFAGFGAKNVTLGIPRLREIVMTASANIKTPSMTLPLHSHISDTESHEFCQDISKLTLAAIMDDVLVKEQLSKLPHSGGRRVKTYNIRLNFFTKKEYRDEYNLEPSMVQHAIEKSFVSKLERAIVRDLKKVYRGSANTEEEDIGKPVRTSRAKATEENEEADAPARVMREDSDDEDDQSEVGDNDADDAKRASKRQEKATYDGPDEEDEAMIAEMNKELESDEDSSESEEENVEGYVEGQESAEHKARAGRIVESSLYVKRYKFDEQNGSYCEIEMQFPADTKKILMVGIVEKICHETVIHEVKGIDRCFPLINEAENDTSKQLATEGVNLRGMWNYPETLDLNKIYTNDIAAILRTYGVEAARNAITKEIGGVFGVYGIEVDPRHLSLIADYMTFEGGYKPFNRMGIESNVSPFLKMSFETTCHFLTNATVHGDYDTMASPSARIVVGKVVEGGTGAFEIRQPLTVQ</sequence>
<dbReference type="PANTHER" id="PTHR19376">
    <property type="entry name" value="DNA-DIRECTED RNA POLYMERASE"/>
    <property type="match status" value="1"/>
</dbReference>
<gene>
    <name evidence="17" type="ORF">K493DRAFT_71973</name>
</gene>
<evidence type="ECO:0000256" key="9">
    <source>
        <dbReference type="ARBA" id="ARBA00022842"/>
    </source>
</evidence>
<dbReference type="FunFam" id="2.40.40.20:FF:000019">
    <property type="entry name" value="DNA-directed RNA polymerase II subunit RPB1"/>
    <property type="match status" value="1"/>
</dbReference>
<dbReference type="Pfam" id="PF04998">
    <property type="entry name" value="RNA_pol_Rpb1_5"/>
    <property type="match status" value="1"/>
</dbReference>
<evidence type="ECO:0000256" key="4">
    <source>
        <dbReference type="ARBA" id="ARBA00022478"/>
    </source>
</evidence>